<evidence type="ECO:0000313" key="2">
    <source>
        <dbReference type="EMBL" id="CAG5897967.1"/>
    </source>
</evidence>
<accession>A0A8S4AYK9</accession>
<evidence type="ECO:0000256" key="1">
    <source>
        <dbReference type="SAM" id="MobiDB-lite"/>
    </source>
</evidence>
<comment type="caution">
    <text evidence="2">The sequence shown here is derived from an EMBL/GenBank/DDBJ whole genome shotgun (WGS) entry which is preliminary data.</text>
</comment>
<organism evidence="2 3">
    <name type="scientific">Menidia menidia</name>
    <name type="common">Atlantic silverside</name>
    <dbReference type="NCBI Taxonomy" id="238744"/>
    <lineage>
        <taxon>Eukaryota</taxon>
        <taxon>Metazoa</taxon>
        <taxon>Chordata</taxon>
        <taxon>Craniata</taxon>
        <taxon>Vertebrata</taxon>
        <taxon>Euteleostomi</taxon>
        <taxon>Actinopterygii</taxon>
        <taxon>Neopterygii</taxon>
        <taxon>Teleostei</taxon>
        <taxon>Neoteleostei</taxon>
        <taxon>Acanthomorphata</taxon>
        <taxon>Ovalentaria</taxon>
        <taxon>Atherinomorphae</taxon>
        <taxon>Atheriniformes</taxon>
        <taxon>Atherinopsidae</taxon>
        <taxon>Menidiinae</taxon>
        <taxon>Menidia</taxon>
    </lineage>
</organism>
<dbReference type="AlphaFoldDB" id="A0A8S4AYK9"/>
<keyword evidence="3" id="KW-1185">Reference proteome</keyword>
<dbReference type="EMBL" id="CAJRST010008890">
    <property type="protein sequence ID" value="CAG5897967.1"/>
    <property type="molecule type" value="Genomic_DNA"/>
</dbReference>
<evidence type="ECO:0000313" key="3">
    <source>
        <dbReference type="Proteomes" id="UP000677803"/>
    </source>
</evidence>
<protein>
    <submittedName>
        <fullName evidence="2">(Atlantic silverside) hypothetical protein</fullName>
    </submittedName>
</protein>
<proteinExistence type="predicted"/>
<sequence>MTVRASRPWSNGSGARGAEPVGEGHNRIYFQIRPNFVMKRLRNTSGNATSRPNASVGLSQIQTYTFVLIC</sequence>
<gene>
    <name evidence="2" type="ORF">MMEN_LOCUS8996</name>
</gene>
<name>A0A8S4AYK9_9TELE</name>
<reference evidence="2" key="1">
    <citation type="submission" date="2021-05" db="EMBL/GenBank/DDBJ databases">
        <authorList>
            <person name="Tigano A."/>
        </authorList>
    </citation>
    <scope>NUCLEOTIDE SEQUENCE</scope>
</reference>
<dbReference type="Proteomes" id="UP000677803">
    <property type="component" value="Unassembled WGS sequence"/>
</dbReference>
<feature type="region of interest" description="Disordered" evidence="1">
    <location>
        <begin position="1"/>
        <end position="22"/>
    </location>
</feature>